<proteinExistence type="inferred from homology"/>
<dbReference type="InterPro" id="IPR000917">
    <property type="entry name" value="Sulfatase_N"/>
</dbReference>
<feature type="region of interest" description="Disordered" evidence="7">
    <location>
        <begin position="476"/>
        <end position="496"/>
    </location>
</feature>
<evidence type="ECO:0000256" key="8">
    <source>
        <dbReference type="SAM" id="SignalP"/>
    </source>
</evidence>
<dbReference type="InterPro" id="IPR017850">
    <property type="entry name" value="Alkaline_phosphatase_core_sf"/>
</dbReference>
<dbReference type="InterPro" id="IPR050738">
    <property type="entry name" value="Sulfatase"/>
</dbReference>
<dbReference type="AlphaFoldDB" id="A0A5C6CWV1"/>
<dbReference type="Gene3D" id="3.30.1120.10">
    <property type="match status" value="1"/>
</dbReference>
<keyword evidence="6" id="KW-0106">Calcium</keyword>
<dbReference type="OrthoDB" id="9783154at2"/>
<organism evidence="10 11">
    <name type="scientific">Novipirellula artificiosorum</name>
    <dbReference type="NCBI Taxonomy" id="2528016"/>
    <lineage>
        <taxon>Bacteria</taxon>
        <taxon>Pseudomonadati</taxon>
        <taxon>Planctomycetota</taxon>
        <taxon>Planctomycetia</taxon>
        <taxon>Pirellulales</taxon>
        <taxon>Pirellulaceae</taxon>
        <taxon>Novipirellula</taxon>
    </lineage>
</organism>
<dbReference type="Pfam" id="PF00884">
    <property type="entry name" value="Sulfatase"/>
    <property type="match status" value="1"/>
</dbReference>
<keyword evidence="5 10" id="KW-0378">Hydrolase</keyword>
<comment type="similarity">
    <text evidence="2">Belongs to the sulfatase family.</text>
</comment>
<evidence type="ECO:0000313" key="10">
    <source>
        <dbReference type="EMBL" id="TWU28898.1"/>
    </source>
</evidence>
<evidence type="ECO:0000256" key="6">
    <source>
        <dbReference type="ARBA" id="ARBA00022837"/>
    </source>
</evidence>
<dbReference type="PANTHER" id="PTHR42693">
    <property type="entry name" value="ARYLSULFATASE FAMILY MEMBER"/>
    <property type="match status" value="1"/>
</dbReference>
<gene>
    <name evidence="10" type="primary">atsA_158</name>
    <name evidence="10" type="ORF">Poly41_68490</name>
</gene>
<evidence type="ECO:0000259" key="9">
    <source>
        <dbReference type="Pfam" id="PF00884"/>
    </source>
</evidence>
<dbReference type="GO" id="GO:0004065">
    <property type="term" value="F:arylsulfatase activity"/>
    <property type="evidence" value="ECO:0007669"/>
    <property type="project" value="UniProtKB-EC"/>
</dbReference>
<keyword evidence="3" id="KW-0479">Metal-binding</keyword>
<feature type="chain" id="PRO_5022721735" evidence="8">
    <location>
        <begin position="29"/>
        <end position="496"/>
    </location>
</feature>
<keyword evidence="4 8" id="KW-0732">Signal</keyword>
<dbReference type="Gene3D" id="3.40.720.10">
    <property type="entry name" value="Alkaline Phosphatase, subunit A"/>
    <property type="match status" value="1"/>
</dbReference>
<evidence type="ECO:0000313" key="11">
    <source>
        <dbReference type="Proteomes" id="UP000319143"/>
    </source>
</evidence>
<dbReference type="RefSeq" id="WP_146531501.1">
    <property type="nucleotide sequence ID" value="NZ_SJPV01000027.1"/>
</dbReference>
<evidence type="ECO:0000256" key="7">
    <source>
        <dbReference type="SAM" id="MobiDB-lite"/>
    </source>
</evidence>
<evidence type="ECO:0000256" key="4">
    <source>
        <dbReference type="ARBA" id="ARBA00022729"/>
    </source>
</evidence>
<feature type="domain" description="Sulfatase N-terminal" evidence="9">
    <location>
        <begin position="35"/>
        <end position="367"/>
    </location>
</feature>
<keyword evidence="11" id="KW-1185">Reference proteome</keyword>
<dbReference type="EMBL" id="SJPV01000027">
    <property type="protein sequence ID" value="TWU28898.1"/>
    <property type="molecule type" value="Genomic_DNA"/>
</dbReference>
<accession>A0A5C6CWV1</accession>
<dbReference type="PANTHER" id="PTHR42693:SF42">
    <property type="entry name" value="ARYLSULFATASE G"/>
    <property type="match status" value="1"/>
</dbReference>
<sequence precursor="true">MKTKIKTMILACSCLLAAGLTVTQNAVAQEGNAKPNIVLINMDNFGYGELGCYGGGILRGGATPRIDKLATEGTRLLNYNVEAQCTPSRAALMTGRYAVRTGNGSVPLETADYGLTQWEYTMPEMLGDVGYTTAMFGKWHLGQAEGRYPTNQGFDEWYGIPNSTDESLWPAQEMFQKYRKLAEETGKNPMIKEEHIYSARKGSPAKVVKVYDLPARREIDREITDHAKDFMTRQAKADKPFFLYLPYTQTHMPILPSKEFEGKSGNGQWGDVLMQIDAYTGELLDKVDGLGIADNTIFIFTSDNGGECIPGYQGWSGPWSGSYFTGKEGSLRVPFIVRWPGKVPAGKVSNEIVHQFDLFATVANIAGGKVPTDRIIDSKDMTDFFLGKQEESGRDGFVVYVGNDIHGVKWHNFKMMFMEFEGGLGSGKLNVFPLPHFYDLYSDPKEEYPVTKATGGSLWQRWGCGPILTEHQASLAAEPPIKPGTLDPYVPAKQNK</sequence>
<evidence type="ECO:0000256" key="2">
    <source>
        <dbReference type="ARBA" id="ARBA00008779"/>
    </source>
</evidence>
<evidence type="ECO:0000256" key="5">
    <source>
        <dbReference type="ARBA" id="ARBA00022801"/>
    </source>
</evidence>
<comment type="cofactor">
    <cofactor evidence="1">
        <name>Ca(2+)</name>
        <dbReference type="ChEBI" id="CHEBI:29108"/>
    </cofactor>
</comment>
<dbReference type="EC" id="3.1.6.1" evidence="10"/>
<evidence type="ECO:0000256" key="3">
    <source>
        <dbReference type="ARBA" id="ARBA00022723"/>
    </source>
</evidence>
<dbReference type="CDD" id="cd16142">
    <property type="entry name" value="ARS_like"/>
    <property type="match status" value="1"/>
</dbReference>
<name>A0A5C6CWV1_9BACT</name>
<protein>
    <submittedName>
        <fullName evidence="10">Arylsulfatase</fullName>
        <ecNumber evidence="10">3.1.6.1</ecNumber>
    </submittedName>
</protein>
<feature type="signal peptide" evidence="8">
    <location>
        <begin position="1"/>
        <end position="28"/>
    </location>
</feature>
<reference evidence="10 11" key="1">
    <citation type="submission" date="2019-02" db="EMBL/GenBank/DDBJ databases">
        <title>Deep-cultivation of Planctomycetes and their phenomic and genomic characterization uncovers novel biology.</title>
        <authorList>
            <person name="Wiegand S."/>
            <person name="Jogler M."/>
            <person name="Boedeker C."/>
            <person name="Pinto D."/>
            <person name="Vollmers J."/>
            <person name="Rivas-Marin E."/>
            <person name="Kohn T."/>
            <person name="Peeters S.H."/>
            <person name="Heuer A."/>
            <person name="Rast P."/>
            <person name="Oberbeckmann S."/>
            <person name="Bunk B."/>
            <person name="Jeske O."/>
            <person name="Meyerdierks A."/>
            <person name="Storesund J.E."/>
            <person name="Kallscheuer N."/>
            <person name="Luecker S."/>
            <person name="Lage O.M."/>
            <person name="Pohl T."/>
            <person name="Merkel B.J."/>
            <person name="Hornburger P."/>
            <person name="Mueller R.-W."/>
            <person name="Bruemmer F."/>
            <person name="Labrenz M."/>
            <person name="Spormann A.M."/>
            <person name="Op Den Camp H."/>
            <person name="Overmann J."/>
            <person name="Amann R."/>
            <person name="Jetten M.S.M."/>
            <person name="Mascher T."/>
            <person name="Medema M.H."/>
            <person name="Devos D.P."/>
            <person name="Kaster A.-K."/>
            <person name="Ovreas L."/>
            <person name="Rohde M."/>
            <person name="Galperin M.Y."/>
            <person name="Jogler C."/>
        </authorList>
    </citation>
    <scope>NUCLEOTIDE SEQUENCE [LARGE SCALE GENOMIC DNA]</scope>
    <source>
        <strain evidence="10 11">Poly41</strain>
    </source>
</reference>
<evidence type="ECO:0000256" key="1">
    <source>
        <dbReference type="ARBA" id="ARBA00001913"/>
    </source>
</evidence>
<comment type="caution">
    <text evidence="10">The sequence shown here is derived from an EMBL/GenBank/DDBJ whole genome shotgun (WGS) entry which is preliminary data.</text>
</comment>
<dbReference type="SUPFAM" id="SSF53649">
    <property type="entry name" value="Alkaline phosphatase-like"/>
    <property type="match status" value="1"/>
</dbReference>
<dbReference type="GO" id="GO:0046872">
    <property type="term" value="F:metal ion binding"/>
    <property type="evidence" value="ECO:0007669"/>
    <property type="project" value="UniProtKB-KW"/>
</dbReference>
<dbReference type="Proteomes" id="UP000319143">
    <property type="component" value="Unassembled WGS sequence"/>
</dbReference>